<proteinExistence type="predicted"/>
<evidence type="ECO:0000313" key="2">
    <source>
        <dbReference type="Proteomes" id="UP000094455"/>
    </source>
</evidence>
<feature type="non-terminal residue" evidence="1">
    <location>
        <position position="170"/>
    </location>
</feature>
<dbReference type="AlphaFoldDB" id="A0A1E3NRD5"/>
<organism evidence="1 2">
    <name type="scientific">Pichia membranifaciens NRRL Y-2026</name>
    <dbReference type="NCBI Taxonomy" id="763406"/>
    <lineage>
        <taxon>Eukaryota</taxon>
        <taxon>Fungi</taxon>
        <taxon>Dikarya</taxon>
        <taxon>Ascomycota</taxon>
        <taxon>Saccharomycotina</taxon>
        <taxon>Pichiomycetes</taxon>
        <taxon>Pichiales</taxon>
        <taxon>Pichiaceae</taxon>
        <taxon>Pichia</taxon>
    </lineage>
</organism>
<feature type="non-terminal residue" evidence="1">
    <location>
        <position position="1"/>
    </location>
</feature>
<dbReference type="PANTHER" id="PTHR35020:SF2">
    <property type="entry name" value="N-ACETYLGLUCOSAMINE-INDUCED PROTEIN 1"/>
    <property type="match status" value="1"/>
</dbReference>
<dbReference type="InterPro" id="IPR022036">
    <property type="entry name" value="DUF3605"/>
</dbReference>
<reference evidence="1 2" key="1">
    <citation type="journal article" date="2016" name="Proc. Natl. Acad. Sci. U.S.A.">
        <title>Comparative genomics of biotechnologically important yeasts.</title>
        <authorList>
            <person name="Riley R."/>
            <person name="Haridas S."/>
            <person name="Wolfe K.H."/>
            <person name="Lopes M.R."/>
            <person name="Hittinger C.T."/>
            <person name="Goeker M."/>
            <person name="Salamov A.A."/>
            <person name="Wisecaver J.H."/>
            <person name="Long T.M."/>
            <person name="Calvey C.H."/>
            <person name="Aerts A.L."/>
            <person name="Barry K.W."/>
            <person name="Choi C."/>
            <person name="Clum A."/>
            <person name="Coughlan A.Y."/>
            <person name="Deshpande S."/>
            <person name="Douglass A.P."/>
            <person name="Hanson S.J."/>
            <person name="Klenk H.-P."/>
            <person name="LaButti K.M."/>
            <person name="Lapidus A."/>
            <person name="Lindquist E.A."/>
            <person name="Lipzen A.M."/>
            <person name="Meier-Kolthoff J.P."/>
            <person name="Ohm R.A."/>
            <person name="Otillar R.P."/>
            <person name="Pangilinan J.L."/>
            <person name="Peng Y."/>
            <person name="Rokas A."/>
            <person name="Rosa C.A."/>
            <person name="Scheuner C."/>
            <person name="Sibirny A.A."/>
            <person name="Slot J.C."/>
            <person name="Stielow J.B."/>
            <person name="Sun H."/>
            <person name="Kurtzman C.P."/>
            <person name="Blackwell M."/>
            <person name="Grigoriev I.V."/>
            <person name="Jeffries T.W."/>
        </authorList>
    </citation>
    <scope>NUCLEOTIDE SEQUENCE [LARGE SCALE GENOMIC DNA]</scope>
    <source>
        <strain evidence="1 2">NRRL Y-2026</strain>
    </source>
</reference>
<name>A0A1E3NRD5_9ASCO</name>
<dbReference type="Pfam" id="PF12239">
    <property type="entry name" value="DUF3605"/>
    <property type="match status" value="1"/>
</dbReference>
<keyword evidence="2" id="KW-1185">Reference proteome</keyword>
<dbReference type="GO" id="GO:0006044">
    <property type="term" value="P:N-acetylglucosamine metabolic process"/>
    <property type="evidence" value="ECO:0007669"/>
    <property type="project" value="TreeGrafter"/>
</dbReference>
<dbReference type="RefSeq" id="XP_019019361.1">
    <property type="nucleotide sequence ID" value="XM_019162147.1"/>
</dbReference>
<dbReference type="GeneID" id="30178834"/>
<evidence type="ECO:0000313" key="1">
    <source>
        <dbReference type="EMBL" id="ODQ48248.1"/>
    </source>
</evidence>
<accession>A0A1E3NRD5</accession>
<sequence>WSQITHLVKTYQLERLGRSQSQLKSYHDFKEQMAQQGICLTTNLLVNTMHWLPADTDIRLPAEEAVQRVTYKDARLFAAAEDVYISINEFPYYIQERTLHLLVWVRSPMPPDPASDIGDIDSTTKETIERYVMATFVRKAGVPRDHLVWWKNYTKIQSIKAIPHVHVLIN</sequence>
<protein>
    <recommendedName>
        <fullName evidence="3">N-acetylglucosamine-induced protein 1</fullName>
    </recommendedName>
</protein>
<dbReference type="PANTHER" id="PTHR35020">
    <property type="entry name" value="N-ACETYLGLUCOSAMINE-INDUCED PROTEIN 1"/>
    <property type="match status" value="1"/>
</dbReference>
<evidence type="ECO:0008006" key="3">
    <source>
        <dbReference type="Google" id="ProtNLM"/>
    </source>
</evidence>
<dbReference type="STRING" id="763406.A0A1E3NRD5"/>
<dbReference type="OrthoDB" id="10053431at2759"/>
<dbReference type="EMBL" id="KV454002">
    <property type="protein sequence ID" value="ODQ48248.1"/>
    <property type="molecule type" value="Genomic_DNA"/>
</dbReference>
<dbReference type="Proteomes" id="UP000094455">
    <property type="component" value="Unassembled WGS sequence"/>
</dbReference>
<gene>
    <name evidence="1" type="ORF">PICMEDRAFT_19916</name>
</gene>
<dbReference type="GO" id="GO:0005737">
    <property type="term" value="C:cytoplasm"/>
    <property type="evidence" value="ECO:0007669"/>
    <property type="project" value="TreeGrafter"/>
</dbReference>